<proteinExistence type="predicted"/>
<evidence type="ECO:0000313" key="3">
    <source>
        <dbReference type="Proteomes" id="UP000198517"/>
    </source>
</evidence>
<evidence type="ECO:0000259" key="1">
    <source>
        <dbReference type="Pfam" id="PF13568"/>
    </source>
</evidence>
<keyword evidence="3" id="KW-1185">Reference proteome</keyword>
<dbReference type="InterPro" id="IPR011250">
    <property type="entry name" value="OMP/PagP_B-barrel"/>
</dbReference>
<reference evidence="2 3" key="1">
    <citation type="submission" date="2016-10" db="EMBL/GenBank/DDBJ databases">
        <authorList>
            <person name="de Groot N.N."/>
        </authorList>
    </citation>
    <scope>NUCLEOTIDE SEQUENCE [LARGE SCALE GENOMIC DNA]</scope>
    <source>
        <strain evidence="2 3">DSM 24015</strain>
    </source>
</reference>
<dbReference type="PROSITE" id="PS00695">
    <property type="entry name" value="ENT_VIR_OMP_2"/>
    <property type="match status" value="1"/>
</dbReference>
<dbReference type="Proteomes" id="UP000198517">
    <property type="component" value="Unassembled WGS sequence"/>
</dbReference>
<dbReference type="InterPro" id="IPR025665">
    <property type="entry name" value="Beta-barrel_OMP_2"/>
</dbReference>
<accession>A0A1G7EET7</accession>
<sequence>MKKILTSAMVVMATTFGFSQNVRFGIKAGVNFSTARFHGDVTEGISGRTGFYAGALAEFPLSAASDNLFGQIELNYVQNGAKQSLSSYERIPNTYQTIRTIENGEVRIHQLNVPILLKYQIVEGLMFNGGGYLGFILDVESRINRGSWEKMDSKVKPDVGLLVGAEYNLRQGIFIDARYNLGLTNIVDNDDIDDVTVKNRAFQIGVGYKF</sequence>
<evidence type="ECO:0000313" key="2">
    <source>
        <dbReference type="EMBL" id="SDE62164.1"/>
    </source>
</evidence>
<dbReference type="RefSeq" id="WP_092737380.1">
    <property type="nucleotide sequence ID" value="NZ_FNAS01000015.1"/>
</dbReference>
<dbReference type="GO" id="GO:0044384">
    <property type="term" value="C:host outer membrane"/>
    <property type="evidence" value="ECO:0007669"/>
    <property type="project" value="InterPro"/>
</dbReference>
<protein>
    <submittedName>
        <fullName evidence="2">Outer membrane protein beta-barrel domain-containing protein</fullName>
    </submittedName>
</protein>
<name>A0A1G7EET7_9FLAO</name>
<dbReference type="InterPro" id="IPR000758">
    <property type="entry name" value="Enterovir_OMP"/>
</dbReference>
<dbReference type="SUPFAM" id="SSF56925">
    <property type="entry name" value="OMPA-like"/>
    <property type="match status" value="1"/>
</dbReference>
<dbReference type="STRING" id="1071918.SAMN05421544_11549"/>
<dbReference type="EMBL" id="FNAS01000015">
    <property type="protein sequence ID" value="SDE62164.1"/>
    <property type="molecule type" value="Genomic_DNA"/>
</dbReference>
<feature type="domain" description="Outer membrane protein beta-barrel" evidence="1">
    <location>
        <begin position="18"/>
        <end position="187"/>
    </location>
</feature>
<organism evidence="2 3">
    <name type="scientific">Riemerella columbipharyngis</name>
    <dbReference type="NCBI Taxonomy" id="1071918"/>
    <lineage>
        <taxon>Bacteria</taxon>
        <taxon>Pseudomonadati</taxon>
        <taxon>Bacteroidota</taxon>
        <taxon>Flavobacteriia</taxon>
        <taxon>Flavobacteriales</taxon>
        <taxon>Weeksellaceae</taxon>
        <taxon>Riemerella</taxon>
    </lineage>
</organism>
<dbReference type="AlphaFoldDB" id="A0A1G7EET7"/>
<dbReference type="Pfam" id="PF13568">
    <property type="entry name" value="OMP_b-brl_2"/>
    <property type="match status" value="1"/>
</dbReference>
<gene>
    <name evidence="2" type="ORF">SAMN05421544_11549</name>
</gene>
<dbReference type="OrthoDB" id="947434at2"/>